<dbReference type="Proteomes" id="UP000184782">
    <property type="component" value="Unassembled WGS sequence"/>
</dbReference>
<organism evidence="1 2">
    <name type="scientific">Chryseobacterium scophthalmum</name>
    <dbReference type="NCBI Taxonomy" id="59733"/>
    <lineage>
        <taxon>Bacteria</taxon>
        <taxon>Pseudomonadati</taxon>
        <taxon>Bacteroidota</taxon>
        <taxon>Flavobacteriia</taxon>
        <taxon>Flavobacteriales</taxon>
        <taxon>Weeksellaceae</taxon>
        <taxon>Chryseobacterium group</taxon>
        <taxon>Chryseobacterium</taxon>
    </lineage>
</organism>
<gene>
    <name evidence="1" type="ORF">SAMN05421769_1146</name>
</gene>
<dbReference type="AlphaFoldDB" id="A0A1N6FAL5"/>
<reference evidence="2" key="1">
    <citation type="submission" date="2016-12" db="EMBL/GenBank/DDBJ databases">
        <authorList>
            <person name="Varghese N."/>
            <person name="Submissions S."/>
        </authorList>
    </citation>
    <scope>NUCLEOTIDE SEQUENCE [LARGE SCALE GENOMIC DNA]</scope>
    <source>
        <strain evidence="2">DSM 16779</strain>
    </source>
</reference>
<sequence>MAKRLKWTEFSKSQRKDILEFWNNRNKSQEYSRKLNKLFDKIALMILEYPEIGVKINGSECRGRLIKDYYIIYINFEKSIEILSIFDTRQNPEKLESILGL</sequence>
<dbReference type="InterPro" id="IPR035093">
    <property type="entry name" value="RelE/ParE_toxin_dom_sf"/>
</dbReference>
<protein>
    <submittedName>
        <fullName evidence="1">Plasmid stabilization system protein ParE</fullName>
    </submittedName>
</protein>
<name>A0A1N6FAL5_9FLAO</name>
<evidence type="ECO:0000313" key="2">
    <source>
        <dbReference type="Proteomes" id="UP000184782"/>
    </source>
</evidence>
<proteinExistence type="predicted"/>
<dbReference type="EMBL" id="FSRQ01000001">
    <property type="protein sequence ID" value="SIN92331.1"/>
    <property type="molecule type" value="Genomic_DNA"/>
</dbReference>
<dbReference type="OrthoDB" id="1098070at2"/>
<dbReference type="STRING" id="59733.SAMN05421769_1146"/>
<keyword evidence="2" id="KW-1185">Reference proteome</keyword>
<evidence type="ECO:0000313" key="1">
    <source>
        <dbReference type="EMBL" id="SIN92331.1"/>
    </source>
</evidence>
<dbReference type="RefSeq" id="WP_074229334.1">
    <property type="nucleotide sequence ID" value="NZ_FSRQ01000001.1"/>
</dbReference>
<accession>A0A1N6FAL5</accession>
<dbReference type="Gene3D" id="3.30.2310.20">
    <property type="entry name" value="RelE-like"/>
    <property type="match status" value="1"/>
</dbReference>